<evidence type="ECO:0000313" key="16">
    <source>
        <dbReference type="Proteomes" id="UP000673375"/>
    </source>
</evidence>
<keyword evidence="2" id="KW-0813">Transport</keyword>
<accession>A0ABS4CQ92</accession>
<evidence type="ECO:0000256" key="1">
    <source>
        <dbReference type="ARBA" id="ARBA00004496"/>
    </source>
</evidence>
<evidence type="ECO:0000256" key="9">
    <source>
        <dbReference type="ARBA" id="ARBA00037387"/>
    </source>
</evidence>
<keyword evidence="4" id="KW-0597">Phosphoprotein</keyword>
<evidence type="ECO:0000256" key="6">
    <source>
        <dbReference type="ARBA" id="ARBA00022683"/>
    </source>
</evidence>
<dbReference type="PANTHER" id="PTHR36203:SF1">
    <property type="entry name" value="ASCORBATE-SPECIFIC PTS SYSTEM EIIA COMPONENT"/>
    <property type="match status" value="1"/>
</dbReference>
<dbReference type="InterPro" id="IPR051351">
    <property type="entry name" value="Ascorbate-PTS_EIIA_comp"/>
</dbReference>
<evidence type="ECO:0000256" key="7">
    <source>
        <dbReference type="ARBA" id="ARBA00022777"/>
    </source>
</evidence>
<dbReference type="PANTHER" id="PTHR36203">
    <property type="entry name" value="ASCORBATE-SPECIFIC PTS SYSTEM EIIA COMPONENT"/>
    <property type="match status" value="1"/>
</dbReference>
<dbReference type="PROSITE" id="PS51094">
    <property type="entry name" value="PTS_EIIA_TYPE_2"/>
    <property type="match status" value="1"/>
</dbReference>
<dbReference type="Pfam" id="PF05043">
    <property type="entry name" value="Mga"/>
    <property type="match status" value="1"/>
</dbReference>
<feature type="domain" description="PTS EIIA type-2" evidence="12">
    <location>
        <begin position="545"/>
        <end position="686"/>
    </location>
</feature>
<keyword evidence="7" id="KW-0418">Kinase</keyword>
<dbReference type="InterPro" id="IPR016152">
    <property type="entry name" value="PTrfase/Anion_transptr"/>
</dbReference>
<evidence type="ECO:0000256" key="11">
    <source>
        <dbReference type="ARBA" id="ARBA00042072"/>
    </source>
</evidence>
<dbReference type="SUPFAM" id="SSF52794">
    <property type="entry name" value="PTS system IIB component-like"/>
    <property type="match status" value="1"/>
</dbReference>
<evidence type="ECO:0000256" key="2">
    <source>
        <dbReference type="ARBA" id="ARBA00022448"/>
    </source>
</evidence>
<name>A0ABS4CQ92_9ENTE</name>
<dbReference type="InterPro" id="IPR002178">
    <property type="entry name" value="PTS_EIIA_type-2_dom"/>
</dbReference>
<dbReference type="InterPro" id="IPR036388">
    <property type="entry name" value="WH-like_DNA-bd_sf"/>
</dbReference>
<organism evidence="15 16">
    <name type="scientific">Enterococcus larvae</name>
    <dbReference type="NCBI Taxonomy" id="2794352"/>
    <lineage>
        <taxon>Bacteria</taxon>
        <taxon>Bacillati</taxon>
        <taxon>Bacillota</taxon>
        <taxon>Bacilli</taxon>
        <taxon>Lactobacillales</taxon>
        <taxon>Enterococcaceae</taxon>
        <taxon>Enterococcus</taxon>
    </lineage>
</organism>
<feature type="domain" description="PTS EIIB type-2" evidence="13">
    <location>
        <begin position="398"/>
        <end position="485"/>
    </location>
</feature>
<gene>
    <name evidence="15" type="ORF">I6N96_18610</name>
</gene>
<comment type="subcellular location">
    <subcellularLocation>
        <location evidence="1">Cytoplasm</location>
    </subcellularLocation>
</comment>
<dbReference type="InterPro" id="IPR013011">
    <property type="entry name" value="PTS_EIIB_2"/>
</dbReference>
<dbReference type="PROSITE" id="PS51099">
    <property type="entry name" value="PTS_EIIB_TYPE_2"/>
    <property type="match status" value="1"/>
</dbReference>
<dbReference type="Pfam" id="PF00359">
    <property type="entry name" value="PTS_EIIA_2"/>
    <property type="match status" value="1"/>
</dbReference>
<evidence type="ECO:0000256" key="10">
    <source>
        <dbReference type="ARBA" id="ARBA00041175"/>
    </source>
</evidence>
<dbReference type="Proteomes" id="UP000673375">
    <property type="component" value="Unassembled WGS sequence"/>
</dbReference>
<dbReference type="InterPro" id="IPR011608">
    <property type="entry name" value="PRD"/>
</dbReference>
<dbReference type="Gene3D" id="3.40.50.2300">
    <property type="match status" value="1"/>
</dbReference>
<dbReference type="PROSITE" id="PS51372">
    <property type="entry name" value="PRD_2"/>
    <property type="match status" value="2"/>
</dbReference>
<keyword evidence="8" id="KW-0010">Activator</keyword>
<keyword evidence="5" id="KW-0808">Transferase</keyword>
<dbReference type="Gene3D" id="1.10.10.10">
    <property type="entry name" value="Winged helix-like DNA-binding domain superfamily/Winged helix DNA-binding domain"/>
    <property type="match status" value="1"/>
</dbReference>
<evidence type="ECO:0000256" key="8">
    <source>
        <dbReference type="ARBA" id="ARBA00023159"/>
    </source>
</evidence>
<evidence type="ECO:0000259" key="13">
    <source>
        <dbReference type="PROSITE" id="PS51099"/>
    </source>
</evidence>
<proteinExistence type="predicted"/>
<dbReference type="InterPro" id="IPR007737">
    <property type="entry name" value="Mga_HTH"/>
</dbReference>
<keyword evidence="6" id="KW-0598">Phosphotransferase system</keyword>
<evidence type="ECO:0000259" key="14">
    <source>
        <dbReference type="PROSITE" id="PS51372"/>
    </source>
</evidence>
<dbReference type="CDD" id="cd00211">
    <property type="entry name" value="PTS_IIA_fru"/>
    <property type="match status" value="1"/>
</dbReference>
<feature type="domain" description="PRD" evidence="14">
    <location>
        <begin position="286"/>
        <end position="393"/>
    </location>
</feature>
<evidence type="ECO:0000256" key="5">
    <source>
        <dbReference type="ARBA" id="ARBA00022679"/>
    </source>
</evidence>
<evidence type="ECO:0000256" key="3">
    <source>
        <dbReference type="ARBA" id="ARBA00022490"/>
    </source>
</evidence>
<dbReference type="SUPFAM" id="SSF55804">
    <property type="entry name" value="Phoshotransferase/anion transport protein"/>
    <property type="match status" value="1"/>
</dbReference>
<comment type="function">
    <text evidence="9">The phosphoenolpyruvate-dependent sugar phosphotransferase system (sugar PTS), a major carbohydrate active transport system, catalyzes the phosphorylation of incoming sugar substrates concomitantly with their translocation across the cell membrane. The enzyme II UlaABC PTS system is involved in ascorbate transport.</text>
</comment>
<dbReference type="Gene3D" id="1.10.1790.10">
    <property type="entry name" value="PRD domain"/>
    <property type="match status" value="1"/>
</dbReference>
<dbReference type="EMBL" id="JAEDXU010000014">
    <property type="protein sequence ID" value="MBP1048311.1"/>
    <property type="molecule type" value="Genomic_DNA"/>
</dbReference>
<dbReference type="Pfam" id="PF00874">
    <property type="entry name" value="PRD"/>
    <property type="match status" value="1"/>
</dbReference>
<reference evidence="15 16" key="1">
    <citation type="submission" date="2020-12" db="EMBL/GenBank/DDBJ databases">
        <title>Vagococcus allomyrinae sp. nov. and Enterococcus lavae sp. nov., isolated from the larvae of Allomyrina dichotoma.</title>
        <authorList>
            <person name="Lee S.D."/>
        </authorList>
    </citation>
    <scope>NUCLEOTIDE SEQUENCE [LARGE SCALE GENOMIC DNA]</scope>
    <source>
        <strain evidence="15 16">BWM-S5</strain>
    </source>
</reference>
<evidence type="ECO:0000256" key="4">
    <source>
        <dbReference type="ARBA" id="ARBA00022553"/>
    </source>
</evidence>
<dbReference type="InterPro" id="IPR036634">
    <property type="entry name" value="PRD_sf"/>
</dbReference>
<dbReference type="RefSeq" id="WP_209559077.1">
    <property type="nucleotide sequence ID" value="NZ_JAEDXU010000014.1"/>
</dbReference>
<dbReference type="InterPro" id="IPR036095">
    <property type="entry name" value="PTS_EIIB-like_sf"/>
</dbReference>
<evidence type="ECO:0000259" key="12">
    <source>
        <dbReference type="PROSITE" id="PS51094"/>
    </source>
</evidence>
<feature type="domain" description="PRD" evidence="14">
    <location>
        <begin position="178"/>
        <end position="284"/>
    </location>
</feature>
<keyword evidence="3" id="KW-0963">Cytoplasm</keyword>
<sequence>MDSMMKQIIELVLQDSNLSSQRLMDELSLSKSQLNYRMKKINDYLIEKKLPSIKKENHCYLLTVDREQKRFLLETDSSLIHLQSDERQCYIILLIILYEQQTLGSLAEKLGVSRNTILADMKLVNKRLTDHSLSMKSTRARGYFLVGQELDIRKIWLYLLKKEIEKDFSLVVFKELLSIEPTLLESIYQRIEQLENELQLFFSEVKIAYLSMIIYLSIKRFSLEESIATAAIDHYGKLLNQQTYSVVAALFIDFYEGSRLEDDEQELRFITMHILSINVVKRTSFRQNVELQQAIVSSIERFEKSSITFFENKKELCAILYQHIIPASYRIRFGVPDENELFHSLQQEYQEFYSIVKKAVQPIEQTLMIEFIDEELAYLLIIFLGFLKGDKFQEQEKKTAIVVCMHGVSVSRLLLENLKELLPEIYFTRYMSLREFYEVNPKVDIIFSTVGVDTDIPSFFIKHFLTEEEKQQLKYKVEREVFGRQPYIGADDQVSMEKIISVIEKHATIHSKQLLREELDQLLFSVEKELPRSARLFKERWGLLELLPPQNIQIYDKPLSFEEAIRLCGKPLIQNGFINEKYVETIIQNYDPDYPYFVIAPEVAIPHAAPEDGVKRLGMSLLRVKYPIPFSNKLSVRVLVMIAPKDKKSHLNAVTALYNLVNDRAFREQVLSAKYEQELHELFCKAAAKNEAEAFLTR</sequence>
<comment type="caution">
    <text evidence="15">The sequence shown here is derived from an EMBL/GenBank/DDBJ whole genome shotgun (WGS) entry which is preliminary data.</text>
</comment>
<dbReference type="SUPFAM" id="SSF63520">
    <property type="entry name" value="PTS-regulatory domain, PRD"/>
    <property type="match status" value="1"/>
</dbReference>
<protein>
    <recommendedName>
        <fullName evidence="10">Ascorbate-specific PTS system EIIA component</fullName>
    </recommendedName>
    <alternativeName>
        <fullName evidence="11">Ascorbate-specific phosphotransferase enzyme IIA component</fullName>
    </alternativeName>
</protein>
<dbReference type="Gene3D" id="3.40.930.10">
    <property type="entry name" value="Mannitol-specific EII, Chain A"/>
    <property type="match status" value="1"/>
</dbReference>
<keyword evidence="16" id="KW-1185">Reference proteome</keyword>
<evidence type="ECO:0000313" key="15">
    <source>
        <dbReference type="EMBL" id="MBP1048311.1"/>
    </source>
</evidence>